<feature type="region of interest" description="Disordered" evidence="7">
    <location>
        <begin position="154"/>
        <end position="173"/>
    </location>
</feature>
<dbReference type="InterPro" id="IPR002994">
    <property type="entry name" value="Surf1/Shy1"/>
</dbReference>
<keyword evidence="5 6" id="KW-0472">Membrane</keyword>
<keyword evidence="9" id="KW-1185">Reference proteome</keyword>
<comment type="subcellular location">
    <subcellularLocation>
        <location evidence="6">Cell membrane</location>
        <topology evidence="6">Multi-pass membrane protein</topology>
    </subcellularLocation>
    <subcellularLocation>
        <location evidence="1">Membrane</location>
    </subcellularLocation>
</comment>
<reference evidence="9" key="1">
    <citation type="submission" date="2023-07" db="EMBL/GenBank/DDBJ databases">
        <title>30 novel species of actinomycetes from the DSMZ collection.</title>
        <authorList>
            <person name="Nouioui I."/>
        </authorList>
    </citation>
    <scope>NUCLEOTIDE SEQUENCE [LARGE SCALE GENOMIC DNA]</scope>
    <source>
        <strain evidence="9">DSM 44399</strain>
    </source>
</reference>
<name>A0ABU2JHY2_9ACTN</name>
<evidence type="ECO:0000256" key="5">
    <source>
        <dbReference type="ARBA" id="ARBA00023136"/>
    </source>
</evidence>
<dbReference type="PROSITE" id="PS51257">
    <property type="entry name" value="PROKAR_LIPOPROTEIN"/>
    <property type="match status" value="1"/>
</dbReference>
<dbReference type="RefSeq" id="WP_311425449.1">
    <property type="nucleotide sequence ID" value="NZ_JAVREH010000086.1"/>
</dbReference>
<protein>
    <recommendedName>
        <fullName evidence="6">SURF1-like protein</fullName>
    </recommendedName>
</protein>
<evidence type="ECO:0000256" key="7">
    <source>
        <dbReference type="SAM" id="MobiDB-lite"/>
    </source>
</evidence>
<evidence type="ECO:0000256" key="6">
    <source>
        <dbReference type="RuleBase" id="RU363076"/>
    </source>
</evidence>
<keyword evidence="3 6" id="KW-0812">Transmembrane</keyword>
<dbReference type="Proteomes" id="UP001183176">
    <property type="component" value="Unassembled WGS sequence"/>
</dbReference>
<accession>A0ABU2JHY2</accession>
<feature type="compositionally biased region" description="Basic and acidic residues" evidence="7">
    <location>
        <begin position="247"/>
        <end position="261"/>
    </location>
</feature>
<dbReference type="CDD" id="cd06662">
    <property type="entry name" value="SURF1"/>
    <property type="match status" value="1"/>
</dbReference>
<dbReference type="PANTHER" id="PTHR23427:SF2">
    <property type="entry name" value="SURFEIT LOCUS PROTEIN 1"/>
    <property type="match status" value="1"/>
</dbReference>
<organism evidence="8 9">
    <name type="scientific">Jatrophihabitans lederbergiae</name>
    <dbReference type="NCBI Taxonomy" id="3075547"/>
    <lineage>
        <taxon>Bacteria</taxon>
        <taxon>Bacillati</taxon>
        <taxon>Actinomycetota</taxon>
        <taxon>Actinomycetes</taxon>
        <taxon>Jatrophihabitantales</taxon>
        <taxon>Jatrophihabitantaceae</taxon>
        <taxon>Jatrophihabitans</taxon>
    </lineage>
</organism>
<evidence type="ECO:0000256" key="4">
    <source>
        <dbReference type="ARBA" id="ARBA00022989"/>
    </source>
</evidence>
<feature type="transmembrane region" description="Helical" evidence="6">
    <location>
        <begin position="225"/>
        <end position="244"/>
    </location>
</feature>
<evidence type="ECO:0000256" key="1">
    <source>
        <dbReference type="ARBA" id="ARBA00004370"/>
    </source>
</evidence>
<dbReference type="Pfam" id="PF02104">
    <property type="entry name" value="SURF1"/>
    <property type="match status" value="1"/>
</dbReference>
<proteinExistence type="inferred from homology"/>
<sequence length="284" mass="30552">MLATLRSPRYLGLFASMIVLALGCSLAGTWQIFRYQEKHSANHHLRVDDRDHPQDVTAVLGTASKPTSNGHLQQFRHVTATGTYLAADQTLLRGQTINDDIGYVVLTPLQTKSGVLLVARGFVKQTAAAATSPTVPAAPTGTVTVTARLEPSDVKPDRFGTLPGSQVDTVDPSRQARHIGAPVWNAYAELLDNQPGTTGLTVIPNPDLSNPAGGAEEPQHLAYIFQWYLFALLALAAPFIMAAAENRREDDDESAPAHDPSDTPVRSARSSRKTSLDDRLAGKI</sequence>
<keyword evidence="6" id="KW-1003">Cell membrane</keyword>
<comment type="caution">
    <text evidence="6">Lacks conserved residue(s) required for the propagation of feature annotation.</text>
</comment>
<evidence type="ECO:0000256" key="3">
    <source>
        <dbReference type="ARBA" id="ARBA00022692"/>
    </source>
</evidence>
<feature type="compositionally biased region" description="Basic and acidic residues" evidence="7">
    <location>
        <begin position="274"/>
        <end position="284"/>
    </location>
</feature>
<evidence type="ECO:0000313" key="9">
    <source>
        <dbReference type="Proteomes" id="UP001183176"/>
    </source>
</evidence>
<gene>
    <name evidence="8" type="ORF">RM423_23375</name>
</gene>
<evidence type="ECO:0000256" key="2">
    <source>
        <dbReference type="ARBA" id="ARBA00007165"/>
    </source>
</evidence>
<feature type="region of interest" description="Disordered" evidence="7">
    <location>
        <begin position="247"/>
        <end position="284"/>
    </location>
</feature>
<keyword evidence="4 6" id="KW-1133">Transmembrane helix</keyword>
<comment type="similarity">
    <text evidence="2 6">Belongs to the SURF1 family.</text>
</comment>
<evidence type="ECO:0000313" key="8">
    <source>
        <dbReference type="EMBL" id="MDT0264309.1"/>
    </source>
</evidence>
<dbReference type="EMBL" id="JAVREH010000086">
    <property type="protein sequence ID" value="MDT0264309.1"/>
    <property type="molecule type" value="Genomic_DNA"/>
</dbReference>
<comment type="caution">
    <text evidence="8">The sequence shown here is derived from an EMBL/GenBank/DDBJ whole genome shotgun (WGS) entry which is preliminary data.</text>
</comment>
<dbReference type="PROSITE" id="PS50895">
    <property type="entry name" value="SURF1"/>
    <property type="match status" value="1"/>
</dbReference>
<dbReference type="PANTHER" id="PTHR23427">
    <property type="entry name" value="SURFEIT LOCUS PROTEIN"/>
    <property type="match status" value="1"/>
</dbReference>
<dbReference type="InterPro" id="IPR045214">
    <property type="entry name" value="Surf1/Surf4"/>
</dbReference>